<feature type="non-terminal residue" evidence="2">
    <location>
        <position position="1"/>
    </location>
</feature>
<protein>
    <submittedName>
        <fullName evidence="2">Uncharacterized protein</fullName>
    </submittedName>
</protein>
<accession>A0A0F9E204</accession>
<evidence type="ECO:0000256" key="1">
    <source>
        <dbReference type="SAM" id="MobiDB-lite"/>
    </source>
</evidence>
<comment type="caution">
    <text evidence="2">The sequence shown here is derived from an EMBL/GenBank/DDBJ whole genome shotgun (WGS) entry which is preliminary data.</text>
</comment>
<dbReference type="EMBL" id="LAZR01029250">
    <property type="protein sequence ID" value="KKL60141.1"/>
    <property type="molecule type" value="Genomic_DNA"/>
</dbReference>
<proteinExistence type="predicted"/>
<feature type="region of interest" description="Disordered" evidence="1">
    <location>
        <begin position="1"/>
        <end position="22"/>
    </location>
</feature>
<dbReference type="AlphaFoldDB" id="A0A0F9E204"/>
<gene>
    <name evidence="2" type="ORF">LCGC14_2208300</name>
</gene>
<organism evidence="2">
    <name type="scientific">marine sediment metagenome</name>
    <dbReference type="NCBI Taxonomy" id="412755"/>
    <lineage>
        <taxon>unclassified sequences</taxon>
        <taxon>metagenomes</taxon>
        <taxon>ecological metagenomes</taxon>
    </lineage>
</organism>
<evidence type="ECO:0000313" key="2">
    <source>
        <dbReference type="EMBL" id="KKL60141.1"/>
    </source>
</evidence>
<reference evidence="2" key="1">
    <citation type="journal article" date="2015" name="Nature">
        <title>Complex archaea that bridge the gap between prokaryotes and eukaryotes.</title>
        <authorList>
            <person name="Spang A."/>
            <person name="Saw J.H."/>
            <person name="Jorgensen S.L."/>
            <person name="Zaremba-Niedzwiedzka K."/>
            <person name="Martijn J."/>
            <person name="Lind A.E."/>
            <person name="van Eijk R."/>
            <person name="Schleper C."/>
            <person name="Guy L."/>
            <person name="Ettema T.J."/>
        </authorList>
    </citation>
    <scope>NUCLEOTIDE SEQUENCE</scope>
</reference>
<sequence>DITLGKSPPPANEVDISKGEEK</sequence>
<name>A0A0F9E204_9ZZZZ</name>